<gene>
    <name evidence="9" type="ORF">Ae201684_011713</name>
</gene>
<feature type="repeat" description="TPR" evidence="7">
    <location>
        <begin position="363"/>
        <end position="396"/>
    </location>
</feature>
<evidence type="ECO:0000256" key="5">
    <source>
        <dbReference type="ARBA" id="ARBA00022803"/>
    </source>
</evidence>
<protein>
    <recommendedName>
        <fullName evidence="11">Anaphase-promoting complex subunit 6</fullName>
    </recommendedName>
</protein>
<keyword evidence="5 7" id="KW-0802">TPR repeat</keyword>
<feature type="compositionally biased region" description="Polar residues" evidence="8">
    <location>
        <begin position="17"/>
        <end position="27"/>
    </location>
</feature>
<dbReference type="Pfam" id="PF13181">
    <property type="entry name" value="TPR_8"/>
    <property type="match status" value="1"/>
</dbReference>
<feature type="repeat" description="TPR" evidence="7">
    <location>
        <begin position="541"/>
        <end position="574"/>
    </location>
</feature>
<dbReference type="Proteomes" id="UP000481153">
    <property type="component" value="Unassembled WGS sequence"/>
</dbReference>
<dbReference type="SMART" id="SM00028">
    <property type="entry name" value="TPR"/>
    <property type="match status" value="8"/>
</dbReference>
<dbReference type="PROSITE" id="PS50005">
    <property type="entry name" value="TPR"/>
    <property type="match status" value="4"/>
</dbReference>
<evidence type="ECO:0000256" key="6">
    <source>
        <dbReference type="ARBA" id="ARBA00023306"/>
    </source>
</evidence>
<feature type="repeat" description="TPR" evidence="7">
    <location>
        <begin position="465"/>
        <end position="498"/>
    </location>
</feature>
<evidence type="ECO:0000256" key="7">
    <source>
        <dbReference type="PROSITE-ProRule" id="PRU00339"/>
    </source>
</evidence>
<reference evidence="9 10" key="1">
    <citation type="submission" date="2019-07" db="EMBL/GenBank/DDBJ databases">
        <title>Genomics analysis of Aphanomyces spp. identifies a new class of oomycete effector associated with host adaptation.</title>
        <authorList>
            <person name="Gaulin E."/>
        </authorList>
    </citation>
    <scope>NUCLEOTIDE SEQUENCE [LARGE SCALE GENOMIC DNA]</scope>
    <source>
        <strain evidence="9 10">ATCC 201684</strain>
    </source>
</reference>
<keyword evidence="4" id="KW-0833">Ubl conjugation pathway</keyword>
<keyword evidence="2" id="KW-0677">Repeat</keyword>
<feature type="repeat" description="TPR" evidence="7">
    <location>
        <begin position="507"/>
        <end position="540"/>
    </location>
</feature>
<dbReference type="InterPro" id="IPR011990">
    <property type="entry name" value="TPR-like_helical_dom_sf"/>
</dbReference>
<evidence type="ECO:0000256" key="8">
    <source>
        <dbReference type="SAM" id="MobiDB-lite"/>
    </source>
</evidence>
<sequence>MSAFTSPLAKKQKLRTHSTPEAHSTPLSGRKNGFGHDEMKTATVLRMRGMVQTCLATNQPQSAMFYANKLATITQEPADYILLARSYYATGDYHRAIHTLKRLTKDDRKGQTPKINNTPRRHSRRLSQGVMNLPDDNILLSAYFLLGQAMTAIKQWEDCQDMLESILTDNEDQVIRKARAYHQNNSTHINVVSSLCCLRGEVCEALESRERAAYWYALALRCDVHCCEAFMHLVEKHMLTSVQERTLFESLSFTSPEDEYLKCFYASQLGRYDPSPSIPEKFHAVESTHGLLGNPDVLVAKAEAYYYQLDTEHAYSICRGLRESDPCDYKYIPVYVSTLVQLEKKSELFHFAHQMVGTYPKKAAAWYAVGCYYFLLENFEAAQRYFHKATHLEPHFAPAWIGFGHAFAVQDESDQAMASYRTASRLFLGCHLPLLCIGMEHYRVNNLSPALQFVSQARTVCPTDPLVYNEMGAIYFRQHNYVAAIEMFSKAIALCRHMSHTLLVAWEATFFNMAQAHRKIKQYDTAILYYQEALALCPTKASTHFALAFTYHMQGNLKDAIQSYHTALSFDPEDPVASQMLDTALQEMFSSVHLSEEEETKQEDEEDDVLDVSLNMDISVESVDL</sequence>
<dbReference type="PANTHER" id="PTHR12558:SF9">
    <property type="entry name" value="CELL DIVISION CYCLE PROTEIN 16 HOMOLOG"/>
    <property type="match status" value="1"/>
</dbReference>
<dbReference type="Gene3D" id="1.25.40.10">
    <property type="entry name" value="Tetratricopeptide repeat domain"/>
    <property type="match status" value="1"/>
</dbReference>
<evidence type="ECO:0000256" key="3">
    <source>
        <dbReference type="ARBA" id="ARBA00022776"/>
    </source>
</evidence>
<evidence type="ECO:0000256" key="1">
    <source>
        <dbReference type="ARBA" id="ARBA00022618"/>
    </source>
</evidence>
<comment type="caution">
    <text evidence="9">The sequence shown here is derived from an EMBL/GenBank/DDBJ whole genome shotgun (WGS) entry which is preliminary data.</text>
</comment>
<dbReference type="GO" id="GO:0031145">
    <property type="term" value="P:anaphase-promoting complex-dependent catabolic process"/>
    <property type="evidence" value="ECO:0007669"/>
    <property type="project" value="TreeGrafter"/>
</dbReference>
<dbReference type="GO" id="GO:0016567">
    <property type="term" value="P:protein ubiquitination"/>
    <property type="evidence" value="ECO:0007669"/>
    <property type="project" value="TreeGrafter"/>
</dbReference>
<name>A0A6G0WU26_9STRA</name>
<keyword evidence="6" id="KW-0131">Cell cycle</keyword>
<proteinExistence type="predicted"/>
<evidence type="ECO:0008006" key="11">
    <source>
        <dbReference type="Google" id="ProtNLM"/>
    </source>
</evidence>
<evidence type="ECO:0000256" key="2">
    <source>
        <dbReference type="ARBA" id="ARBA00022737"/>
    </source>
</evidence>
<dbReference type="EMBL" id="VJMJ01000148">
    <property type="protein sequence ID" value="KAF0730950.1"/>
    <property type="molecule type" value="Genomic_DNA"/>
</dbReference>
<dbReference type="Pfam" id="PF13424">
    <property type="entry name" value="TPR_12"/>
    <property type="match status" value="1"/>
</dbReference>
<feature type="region of interest" description="Disordered" evidence="8">
    <location>
        <begin position="1"/>
        <end position="36"/>
    </location>
</feature>
<evidence type="ECO:0000313" key="9">
    <source>
        <dbReference type="EMBL" id="KAF0730950.1"/>
    </source>
</evidence>
<organism evidence="9 10">
    <name type="scientific">Aphanomyces euteiches</name>
    <dbReference type="NCBI Taxonomy" id="100861"/>
    <lineage>
        <taxon>Eukaryota</taxon>
        <taxon>Sar</taxon>
        <taxon>Stramenopiles</taxon>
        <taxon>Oomycota</taxon>
        <taxon>Saprolegniomycetes</taxon>
        <taxon>Saprolegniales</taxon>
        <taxon>Verrucalvaceae</taxon>
        <taxon>Aphanomyces</taxon>
    </lineage>
</organism>
<dbReference type="PANTHER" id="PTHR12558">
    <property type="entry name" value="CELL DIVISION CYCLE 16,23,27"/>
    <property type="match status" value="1"/>
</dbReference>
<evidence type="ECO:0000313" key="10">
    <source>
        <dbReference type="Proteomes" id="UP000481153"/>
    </source>
</evidence>
<dbReference type="GO" id="GO:0005737">
    <property type="term" value="C:cytoplasm"/>
    <property type="evidence" value="ECO:0007669"/>
    <property type="project" value="TreeGrafter"/>
</dbReference>
<dbReference type="Pfam" id="PF07719">
    <property type="entry name" value="TPR_2"/>
    <property type="match status" value="1"/>
</dbReference>
<dbReference type="GO" id="GO:0005680">
    <property type="term" value="C:anaphase-promoting complex"/>
    <property type="evidence" value="ECO:0007669"/>
    <property type="project" value="TreeGrafter"/>
</dbReference>
<dbReference type="Pfam" id="PF12895">
    <property type="entry name" value="ANAPC3"/>
    <property type="match status" value="1"/>
</dbReference>
<dbReference type="SUPFAM" id="SSF48452">
    <property type="entry name" value="TPR-like"/>
    <property type="match status" value="2"/>
</dbReference>
<dbReference type="GO" id="GO:0051301">
    <property type="term" value="P:cell division"/>
    <property type="evidence" value="ECO:0007669"/>
    <property type="project" value="UniProtKB-KW"/>
</dbReference>
<dbReference type="VEuPathDB" id="FungiDB:AeMF1_009303"/>
<dbReference type="InterPro" id="IPR019734">
    <property type="entry name" value="TPR_rpt"/>
</dbReference>
<dbReference type="GO" id="GO:0045842">
    <property type="term" value="P:positive regulation of mitotic metaphase/anaphase transition"/>
    <property type="evidence" value="ECO:0007669"/>
    <property type="project" value="TreeGrafter"/>
</dbReference>
<keyword evidence="3" id="KW-0498">Mitosis</keyword>
<evidence type="ECO:0000256" key="4">
    <source>
        <dbReference type="ARBA" id="ARBA00022786"/>
    </source>
</evidence>
<keyword evidence="10" id="KW-1185">Reference proteome</keyword>
<keyword evidence="1" id="KW-0132">Cell division</keyword>
<accession>A0A6G0WU26</accession>
<dbReference type="AlphaFoldDB" id="A0A6G0WU26"/>
<dbReference type="InterPro" id="IPR013105">
    <property type="entry name" value="TPR_2"/>
</dbReference>